<keyword evidence="3 6" id="KW-0863">Zinc-finger</keyword>
<protein>
    <recommendedName>
        <fullName evidence="8">C2H2-type domain-containing protein</fullName>
    </recommendedName>
</protein>
<keyword evidence="10" id="KW-1185">Reference proteome</keyword>
<evidence type="ECO:0000313" key="10">
    <source>
        <dbReference type="Proteomes" id="UP001286313"/>
    </source>
</evidence>
<dbReference type="EMBL" id="JAWQEG010003392">
    <property type="protein sequence ID" value="KAK3866472.1"/>
    <property type="molecule type" value="Genomic_DNA"/>
</dbReference>
<dbReference type="GO" id="GO:0008270">
    <property type="term" value="F:zinc ion binding"/>
    <property type="evidence" value="ECO:0007669"/>
    <property type="project" value="UniProtKB-KW"/>
</dbReference>
<dbReference type="AlphaFoldDB" id="A0AAE1F3A6"/>
<keyword evidence="5" id="KW-0539">Nucleus</keyword>
<feature type="compositionally biased region" description="Basic and acidic residues" evidence="7">
    <location>
        <begin position="162"/>
        <end position="173"/>
    </location>
</feature>
<dbReference type="SMART" id="SM00355">
    <property type="entry name" value="ZnF_C2H2"/>
    <property type="match status" value="3"/>
</dbReference>
<gene>
    <name evidence="9" type="ORF">Pcinc_027998</name>
</gene>
<proteinExistence type="predicted"/>
<reference evidence="9" key="1">
    <citation type="submission" date="2023-10" db="EMBL/GenBank/DDBJ databases">
        <title>Genome assemblies of two species of porcelain crab, Petrolisthes cinctipes and Petrolisthes manimaculis (Anomura: Porcellanidae).</title>
        <authorList>
            <person name="Angst P."/>
        </authorList>
    </citation>
    <scope>NUCLEOTIDE SEQUENCE</scope>
    <source>
        <strain evidence="9">PB745_01</strain>
        <tissue evidence="9">Gill</tissue>
    </source>
</reference>
<organism evidence="9 10">
    <name type="scientific">Petrolisthes cinctipes</name>
    <name type="common">Flat porcelain crab</name>
    <dbReference type="NCBI Taxonomy" id="88211"/>
    <lineage>
        <taxon>Eukaryota</taxon>
        <taxon>Metazoa</taxon>
        <taxon>Ecdysozoa</taxon>
        <taxon>Arthropoda</taxon>
        <taxon>Crustacea</taxon>
        <taxon>Multicrustacea</taxon>
        <taxon>Malacostraca</taxon>
        <taxon>Eumalacostraca</taxon>
        <taxon>Eucarida</taxon>
        <taxon>Decapoda</taxon>
        <taxon>Pleocyemata</taxon>
        <taxon>Anomura</taxon>
        <taxon>Galatheoidea</taxon>
        <taxon>Porcellanidae</taxon>
        <taxon>Petrolisthes</taxon>
    </lineage>
</organism>
<keyword evidence="1" id="KW-0479">Metal-binding</keyword>
<evidence type="ECO:0000256" key="1">
    <source>
        <dbReference type="ARBA" id="ARBA00022723"/>
    </source>
</evidence>
<keyword evidence="4" id="KW-0862">Zinc</keyword>
<dbReference type="GO" id="GO:0000978">
    <property type="term" value="F:RNA polymerase II cis-regulatory region sequence-specific DNA binding"/>
    <property type="evidence" value="ECO:0007669"/>
    <property type="project" value="TreeGrafter"/>
</dbReference>
<evidence type="ECO:0000256" key="5">
    <source>
        <dbReference type="ARBA" id="ARBA00023242"/>
    </source>
</evidence>
<name>A0AAE1F3A6_PETCI</name>
<evidence type="ECO:0000259" key="8">
    <source>
        <dbReference type="PROSITE" id="PS50157"/>
    </source>
</evidence>
<accession>A0AAE1F3A6</accession>
<feature type="domain" description="C2H2-type" evidence="8">
    <location>
        <begin position="215"/>
        <end position="242"/>
    </location>
</feature>
<evidence type="ECO:0000256" key="4">
    <source>
        <dbReference type="ARBA" id="ARBA00022833"/>
    </source>
</evidence>
<evidence type="ECO:0000256" key="6">
    <source>
        <dbReference type="PROSITE-ProRule" id="PRU00042"/>
    </source>
</evidence>
<dbReference type="GO" id="GO:0000981">
    <property type="term" value="F:DNA-binding transcription factor activity, RNA polymerase II-specific"/>
    <property type="evidence" value="ECO:0007669"/>
    <property type="project" value="TreeGrafter"/>
</dbReference>
<sequence>MEDEQETIIIEVNNDDWQEGEEGSYHEYHVTELDYDDPQPKHHHYHQHQQGEKEGTEMMVEYTEGEGAEVVASYTEEVSEERTQKMGAPIVTYENIPAKGEIYVNTVQDGEVIVHTNAESPHTTYRSGAHGSTSIADAHMYRVDAQDGMNIEDAHTYITEESDHPHQQQHKVEPGTPPQQQQKQFDYSCPYCPMKYLNKTLLNAHVWIHPQHLPFTCRICNTSFRNKAEVDQHAQRHFNARNFFCRPCWMSLSCKASCIRHMKKVHGVDDDNIDLFMLKEVATDGKMMLVIRTVRNNKVYKRKFTLIKEQ</sequence>
<evidence type="ECO:0000256" key="7">
    <source>
        <dbReference type="SAM" id="MobiDB-lite"/>
    </source>
</evidence>
<dbReference type="Proteomes" id="UP001286313">
    <property type="component" value="Unassembled WGS sequence"/>
</dbReference>
<evidence type="ECO:0000256" key="2">
    <source>
        <dbReference type="ARBA" id="ARBA00022737"/>
    </source>
</evidence>
<feature type="domain" description="C2H2-type" evidence="8">
    <location>
        <begin position="187"/>
        <end position="214"/>
    </location>
</feature>
<feature type="region of interest" description="Disordered" evidence="7">
    <location>
        <begin position="162"/>
        <end position="182"/>
    </location>
</feature>
<dbReference type="Gene3D" id="3.30.160.60">
    <property type="entry name" value="Classic Zinc Finger"/>
    <property type="match status" value="1"/>
</dbReference>
<evidence type="ECO:0000313" key="9">
    <source>
        <dbReference type="EMBL" id="KAK3866472.1"/>
    </source>
</evidence>
<dbReference type="PROSITE" id="PS50157">
    <property type="entry name" value="ZINC_FINGER_C2H2_2"/>
    <property type="match status" value="2"/>
</dbReference>
<evidence type="ECO:0000256" key="3">
    <source>
        <dbReference type="ARBA" id="ARBA00022771"/>
    </source>
</evidence>
<dbReference type="PANTHER" id="PTHR23235">
    <property type="entry name" value="KRUEPPEL-LIKE TRANSCRIPTION FACTOR"/>
    <property type="match status" value="1"/>
</dbReference>
<keyword evidence="2" id="KW-0677">Repeat</keyword>
<dbReference type="InterPro" id="IPR013087">
    <property type="entry name" value="Znf_C2H2_type"/>
</dbReference>
<dbReference type="PANTHER" id="PTHR23235:SF142">
    <property type="entry name" value="ZINC FINGER PROTEIN 384"/>
    <property type="match status" value="1"/>
</dbReference>
<dbReference type="InterPro" id="IPR036236">
    <property type="entry name" value="Znf_C2H2_sf"/>
</dbReference>
<comment type="caution">
    <text evidence="9">The sequence shown here is derived from an EMBL/GenBank/DDBJ whole genome shotgun (WGS) entry which is preliminary data.</text>
</comment>
<dbReference type="SUPFAM" id="SSF57667">
    <property type="entry name" value="beta-beta-alpha zinc fingers"/>
    <property type="match status" value="1"/>
</dbReference>
<dbReference type="PROSITE" id="PS00028">
    <property type="entry name" value="ZINC_FINGER_C2H2_1"/>
    <property type="match status" value="3"/>
</dbReference>